<name>F5BCP6_ONCHC</name>
<dbReference type="Pfam" id="PF00228">
    <property type="entry name" value="Bowman-Birk_leg"/>
    <property type="match status" value="1"/>
</dbReference>
<feature type="chain" id="PRO_5003321834" evidence="7">
    <location>
        <begin position="32"/>
        <end position="349"/>
    </location>
</feature>
<keyword evidence="3 5" id="KW-0722">Serine protease inhibitor</keyword>
<dbReference type="SUPFAM" id="SSF57247">
    <property type="entry name" value="Bowman-Birk inhibitor, BBI"/>
    <property type="match status" value="1"/>
</dbReference>
<dbReference type="EMBL" id="HQ832783">
    <property type="protein sequence ID" value="AEC03980.1"/>
    <property type="molecule type" value="Genomic_DNA"/>
</dbReference>
<dbReference type="InterPro" id="IPR035995">
    <property type="entry name" value="Bowman-Birk_prot_inh"/>
</dbReference>
<organism evidence="9">
    <name type="scientific">Oncidium hybrid cultivar</name>
    <name type="common">Orchid</name>
    <dbReference type="NCBI Taxonomy" id="141207"/>
    <lineage>
        <taxon>Eukaryota</taxon>
        <taxon>Viridiplantae</taxon>
        <taxon>Streptophyta</taxon>
        <taxon>Embryophyta</taxon>
        <taxon>Tracheophyta</taxon>
        <taxon>Spermatophyta</taxon>
        <taxon>Magnoliopsida</taxon>
        <taxon>Liliopsida</taxon>
        <taxon>Asparagales</taxon>
        <taxon>Orchidaceae</taxon>
        <taxon>Epidendroideae</taxon>
        <taxon>Cymbidieae</taxon>
        <taxon>Oncidiinae</taxon>
        <taxon>Oncidium</taxon>
    </lineage>
</organism>
<evidence type="ECO:0000256" key="7">
    <source>
        <dbReference type="SAM" id="SignalP"/>
    </source>
</evidence>
<dbReference type="Pfam" id="PF03004">
    <property type="entry name" value="Transposase_24"/>
    <property type="match status" value="1"/>
</dbReference>
<evidence type="ECO:0000256" key="1">
    <source>
        <dbReference type="ARBA" id="ARBA00008506"/>
    </source>
</evidence>
<gene>
    <name evidence="9" type="primary">HY1</name>
</gene>
<evidence type="ECO:0000256" key="6">
    <source>
        <dbReference type="SAM" id="MobiDB-lite"/>
    </source>
</evidence>
<dbReference type="InterPro" id="IPR004252">
    <property type="entry name" value="Probable_transposase_24"/>
</dbReference>
<feature type="region of interest" description="Disordered" evidence="6">
    <location>
        <begin position="206"/>
        <end position="225"/>
    </location>
</feature>
<dbReference type="InterPro" id="IPR000877">
    <property type="entry name" value="Prot_inh_BBI"/>
</dbReference>
<evidence type="ECO:0000256" key="2">
    <source>
        <dbReference type="ARBA" id="ARBA00022690"/>
    </source>
</evidence>
<keyword evidence="7" id="KW-0732">Signal</keyword>
<reference evidence="9" key="2">
    <citation type="journal article" date="2011" name="BMC Plant Biol.">
        <title>Integration of molecular biology tools for identifying promoters and genes abundantly expressed in flowers of Oncidium Gower Ramsey.</title>
        <authorList>
            <person name="Hsu C.T."/>
            <person name="Liao D.C."/>
            <person name="Wu F.H."/>
            <person name="Liu N.T."/>
            <person name="Shen S.C."/>
            <person name="Chou S.J."/>
            <person name="Tung S.Y."/>
            <person name="Yang C.H."/>
            <person name="Chan M.T."/>
            <person name="Lin C.S."/>
        </authorList>
    </citation>
    <scope>NUCLEOTIDE SEQUENCE</scope>
</reference>
<evidence type="ECO:0000259" key="8">
    <source>
        <dbReference type="SMART" id="SM00269"/>
    </source>
</evidence>
<evidence type="ECO:0000313" key="9">
    <source>
        <dbReference type="EMBL" id="AEC03980.1"/>
    </source>
</evidence>
<keyword evidence="2 5" id="KW-0646">Protease inhibitor</keyword>
<dbReference type="CDD" id="cd00023">
    <property type="entry name" value="BBI"/>
    <property type="match status" value="1"/>
</dbReference>
<feature type="domain" description="Bowman-Birk serine protease inhibitors family" evidence="8">
    <location>
        <begin position="64"/>
        <end position="112"/>
    </location>
</feature>
<dbReference type="GO" id="GO:0005576">
    <property type="term" value="C:extracellular region"/>
    <property type="evidence" value="ECO:0007669"/>
    <property type="project" value="InterPro"/>
</dbReference>
<proteinExistence type="inferred from homology"/>
<dbReference type="Gene3D" id="2.10.69.10">
    <property type="entry name" value="Cysteine Protease (Bromelain) Inhibitor, subunit H"/>
    <property type="match status" value="1"/>
</dbReference>
<dbReference type="SMART" id="SM00269">
    <property type="entry name" value="BowB"/>
    <property type="match status" value="1"/>
</dbReference>
<evidence type="ECO:0000256" key="3">
    <source>
        <dbReference type="ARBA" id="ARBA00022900"/>
    </source>
</evidence>
<dbReference type="AlphaFoldDB" id="F5BCP6"/>
<evidence type="ECO:0000256" key="5">
    <source>
        <dbReference type="RuleBase" id="RU003856"/>
    </source>
</evidence>
<dbReference type="PANTHER" id="PTHR33479">
    <property type="entry name" value="BOWMAN-BIRK TYPE BRAN TRYPSIN INHIBITOR"/>
    <property type="match status" value="1"/>
</dbReference>
<accession>F5BCP6</accession>
<sequence length="349" mass="39906">MEHIKAYVGRSKNHLTLAVLLAAAFFFLAAADQPHPTTTTDHQSAVDFSVLKLPTEAEVEEKLCCNSCKYCTKSIPPRCLCGDVMKECPSWCQQCVDVGLGKQCLKDFYWDAEHNHAIWDNFNRRVGNRMRDMFTDIRKSMQCPLWIGEDVWEALKAAWSTPDYIAKRSQTKKNRAADTDGLGTSSHTCRSILMTEHRRRMDNFPIEDEDHMSPSAAEGPSSAMPSAQWGFEKWKKVVSGKKKGRIYGLGSQGVAYEQNSTSRYSSTGPNILNEKLETMQVQMQESIMKLEMDERMSRMRAQFESMTARLLKQIKKTTKKKGRKKLVRKCTGREKRRRHPILAVQIRVV</sequence>
<evidence type="ECO:0000256" key="4">
    <source>
        <dbReference type="ARBA" id="ARBA00023157"/>
    </source>
</evidence>
<dbReference type="GO" id="GO:0004867">
    <property type="term" value="F:serine-type endopeptidase inhibitor activity"/>
    <property type="evidence" value="ECO:0007669"/>
    <property type="project" value="UniProtKB-KW"/>
</dbReference>
<reference evidence="9" key="1">
    <citation type="submission" date="2010-12" db="EMBL/GenBank/DDBJ databases">
        <authorList>
            <person name="Lin C.-S."/>
            <person name="Chan M.-T."/>
            <person name="Hsu C.-C."/>
            <person name="Liao D.-C."/>
            <person name="Wu F.-H."/>
            <person name="Shen S.-C."/>
            <person name="Chou S.-J."/>
            <person name="Yang C.-H."/>
        </authorList>
    </citation>
    <scope>NUCLEOTIDE SEQUENCE</scope>
</reference>
<comment type="similarity">
    <text evidence="1 5">Belongs to the Bowman-Birk serine protease inhibitor family.</text>
</comment>
<feature type="signal peptide" evidence="7">
    <location>
        <begin position="1"/>
        <end position="31"/>
    </location>
</feature>
<keyword evidence="4" id="KW-1015">Disulfide bond</keyword>
<protein>
    <submittedName>
        <fullName evidence="9">Uncharacterized protein HY1</fullName>
    </submittedName>
</protein>
<dbReference type="PANTHER" id="PTHR33479:SF22">
    <property type="entry name" value="BOWMAN-BIRK TYPE BRAN TRYPSIN INHIBITOR"/>
    <property type="match status" value="1"/>
</dbReference>